<accession>T0ZSZ9</accession>
<sequence>MATRDRELRELLFLQQLSVAAASTMQRDELLALVIGQTTGAMEADVCSLYLYDSVRAGLVLTATNGLNQSAVGKVVMRPGQGITGAVAASRQPLSIADVSGDPRFKWIEGVDQKRFTSM</sequence>
<dbReference type="InterPro" id="IPR029016">
    <property type="entry name" value="GAF-like_dom_sf"/>
</dbReference>
<protein>
    <submittedName>
        <fullName evidence="2">Fused phosphoenolpyruvate-protein phosphotransferase PtsP/GAF domain protein</fullName>
    </submittedName>
</protein>
<proteinExistence type="predicted"/>
<dbReference type="GO" id="GO:0016740">
    <property type="term" value="F:transferase activity"/>
    <property type="evidence" value="ECO:0007669"/>
    <property type="project" value="UniProtKB-KW"/>
</dbReference>
<dbReference type="SUPFAM" id="SSF55781">
    <property type="entry name" value="GAF domain-like"/>
    <property type="match status" value="1"/>
</dbReference>
<feature type="domain" description="GAF" evidence="1">
    <location>
        <begin position="27"/>
        <end position="107"/>
    </location>
</feature>
<name>T0ZSZ9_9ZZZZ</name>
<reference evidence="2" key="2">
    <citation type="journal article" date="2014" name="ISME J.">
        <title>Microbial stratification in low pH oxic and suboxic macroscopic growths along an acid mine drainage.</title>
        <authorList>
            <person name="Mendez-Garcia C."/>
            <person name="Mesa V."/>
            <person name="Sprenger R.R."/>
            <person name="Richter M."/>
            <person name="Diez M.S."/>
            <person name="Solano J."/>
            <person name="Bargiela R."/>
            <person name="Golyshina O.V."/>
            <person name="Manteca A."/>
            <person name="Ramos J.L."/>
            <person name="Gallego J.R."/>
            <person name="Llorente I."/>
            <person name="Martins Dos Santos V.A."/>
            <person name="Jensen O.N."/>
            <person name="Pelaez A.I."/>
            <person name="Sanchez J."/>
            <person name="Ferrer M."/>
        </authorList>
    </citation>
    <scope>NUCLEOTIDE SEQUENCE</scope>
</reference>
<feature type="non-terminal residue" evidence="2">
    <location>
        <position position="119"/>
    </location>
</feature>
<keyword evidence="2" id="KW-0808">Transferase</keyword>
<evidence type="ECO:0000313" key="2">
    <source>
        <dbReference type="EMBL" id="EQD47667.1"/>
    </source>
</evidence>
<gene>
    <name evidence="2" type="ORF">B1B_12234</name>
</gene>
<organism evidence="2">
    <name type="scientific">mine drainage metagenome</name>
    <dbReference type="NCBI Taxonomy" id="410659"/>
    <lineage>
        <taxon>unclassified sequences</taxon>
        <taxon>metagenomes</taxon>
        <taxon>ecological metagenomes</taxon>
    </lineage>
</organism>
<dbReference type="EMBL" id="AUZY01008011">
    <property type="protein sequence ID" value="EQD47667.1"/>
    <property type="molecule type" value="Genomic_DNA"/>
</dbReference>
<evidence type="ECO:0000259" key="1">
    <source>
        <dbReference type="Pfam" id="PF01590"/>
    </source>
</evidence>
<dbReference type="Gene3D" id="3.30.450.40">
    <property type="match status" value="1"/>
</dbReference>
<dbReference type="Pfam" id="PF01590">
    <property type="entry name" value="GAF"/>
    <property type="match status" value="1"/>
</dbReference>
<keyword evidence="2" id="KW-0670">Pyruvate</keyword>
<reference evidence="2" key="1">
    <citation type="submission" date="2013-08" db="EMBL/GenBank/DDBJ databases">
        <authorList>
            <person name="Mendez C."/>
            <person name="Richter M."/>
            <person name="Ferrer M."/>
            <person name="Sanchez J."/>
        </authorList>
    </citation>
    <scope>NUCLEOTIDE SEQUENCE</scope>
</reference>
<comment type="caution">
    <text evidence="2">The sequence shown here is derived from an EMBL/GenBank/DDBJ whole genome shotgun (WGS) entry which is preliminary data.</text>
</comment>
<dbReference type="InterPro" id="IPR003018">
    <property type="entry name" value="GAF"/>
</dbReference>
<dbReference type="AlphaFoldDB" id="T0ZSZ9"/>